<protein>
    <submittedName>
        <fullName evidence="1">Putative ATPase</fullName>
    </submittedName>
</protein>
<dbReference type="AlphaFoldDB" id="A0A031JNK2"/>
<accession>A0A031JNK2</accession>
<proteinExistence type="predicted"/>
<dbReference type="STRING" id="158500.BES08_00105"/>
<dbReference type="Proteomes" id="UP000024329">
    <property type="component" value="Unassembled WGS sequence"/>
</dbReference>
<evidence type="ECO:0000313" key="2">
    <source>
        <dbReference type="Proteomes" id="UP000024329"/>
    </source>
</evidence>
<dbReference type="eggNOG" id="COG3903">
    <property type="taxonomic scope" value="Bacteria"/>
</dbReference>
<reference evidence="1 2" key="1">
    <citation type="submission" date="2014-03" db="EMBL/GenBank/DDBJ databases">
        <title>Whole genome sequence of Novosphingobium resinovorum KF1.</title>
        <authorList>
            <person name="Gan H.M."/>
            <person name="Gan H.Y."/>
            <person name="Chew T.H."/>
            <person name="Savka M.A."/>
        </authorList>
    </citation>
    <scope>NUCLEOTIDE SEQUENCE [LARGE SCALE GENOMIC DNA]</scope>
    <source>
        <strain evidence="1 2">KF1</strain>
    </source>
</reference>
<sequence>MAAFAHPVTHCIALICSMSIDLWMGEFTRARETLPILRDCVRANTLAPYIAVAQGFEGERALEFGRHAEAVEALPSRCHCDAQILRVAQPHRAYPGFACLPGMTGSGKKSPFRLVRRSVVYPCCRAIRSAALQSPQAFIGMLT</sequence>
<name>A0A031JNK2_9SPHN</name>
<organism evidence="1 2">
    <name type="scientific">Novosphingobium resinovorum</name>
    <dbReference type="NCBI Taxonomy" id="158500"/>
    <lineage>
        <taxon>Bacteria</taxon>
        <taxon>Pseudomonadati</taxon>
        <taxon>Pseudomonadota</taxon>
        <taxon>Alphaproteobacteria</taxon>
        <taxon>Sphingomonadales</taxon>
        <taxon>Sphingomonadaceae</taxon>
        <taxon>Novosphingobium</taxon>
    </lineage>
</organism>
<gene>
    <name evidence="1" type="ORF">BV97_04674</name>
</gene>
<evidence type="ECO:0000313" key="1">
    <source>
        <dbReference type="EMBL" id="EZP74726.1"/>
    </source>
</evidence>
<dbReference type="EMBL" id="JFYZ01000041">
    <property type="protein sequence ID" value="EZP74726.1"/>
    <property type="molecule type" value="Genomic_DNA"/>
</dbReference>
<comment type="caution">
    <text evidence="1">The sequence shown here is derived from an EMBL/GenBank/DDBJ whole genome shotgun (WGS) entry which is preliminary data.</text>
</comment>